<sequence length="267" mass="28628">MKPADLLQPVLDIAIEAGNRIMEVYASADFGVTQKGDASPLTLADLAAHEYIAASLAALPVGYPVLSEEAADIPFETRRAWSHYWLVDPLDGTKEFIKRNGDFTVNIALVVDGYPLLGVVHAPALDLSYFAAEAAGAWCIRAGKREAIRTRPAAAVPAFVVSRSHKDATLEAFLAAAPPHEAVSRGSSLKFCQVAEGTADLYPRTGPTSEWDTAAGQCVAEQAGAEVLRLPGFARLRYNQKDSLLNPLFAVIGDPARNWKTLLSRVG</sequence>
<feature type="binding site" evidence="9">
    <location>
        <position position="212"/>
    </location>
    <ligand>
        <name>Mg(2+)</name>
        <dbReference type="ChEBI" id="CHEBI:18420"/>
        <label>2</label>
    </ligand>
</feature>
<comment type="similarity">
    <text evidence="2 9">Belongs to the inositol monophosphatase superfamily. CysQ family.</text>
</comment>
<feature type="binding site" evidence="10">
    <location>
        <position position="212"/>
    </location>
    <ligand>
        <name>Mg(2+)</name>
        <dbReference type="ChEBI" id="CHEBI:18420"/>
        <label>1</label>
        <note>catalytic</note>
    </ligand>
</feature>
<dbReference type="InterPro" id="IPR020583">
    <property type="entry name" value="Inositol_monoP_metal-BS"/>
</dbReference>
<keyword evidence="3 9" id="KW-1003">Cell membrane</keyword>
<evidence type="ECO:0000256" key="6">
    <source>
        <dbReference type="ARBA" id="ARBA00022801"/>
    </source>
</evidence>
<dbReference type="OrthoDB" id="9785695at2"/>
<dbReference type="SUPFAM" id="SSF56655">
    <property type="entry name" value="Carbohydrate phosphatase"/>
    <property type="match status" value="1"/>
</dbReference>
<evidence type="ECO:0000256" key="2">
    <source>
        <dbReference type="ARBA" id="ARBA00005289"/>
    </source>
</evidence>
<comment type="function">
    <text evidence="9">Converts adenosine-3',5'-bisphosphate (PAP) to AMP.</text>
</comment>
<feature type="binding site" evidence="9">
    <location>
        <begin position="90"/>
        <end position="93"/>
    </location>
    <ligand>
        <name>substrate</name>
    </ligand>
</feature>
<name>A0A4R7P490_9GAMM</name>
<evidence type="ECO:0000313" key="12">
    <source>
        <dbReference type="Proteomes" id="UP000295341"/>
    </source>
</evidence>
<feature type="binding site" evidence="9">
    <location>
        <position position="68"/>
    </location>
    <ligand>
        <name>substrate</name>
    </ligand>
</feature>
<feature type="binding site" evidence="9">
    <location>
        <position position="212"/>
    </location>
    <ligand>
        <name>substrate</name>
    </ligand>
</feature>
<dbReference type="InterPro" id="IPR006240">
    <property type="entry name" value="CysQ"/>
</dbReference>
<dbReference type="Gene3D" id="3.40.190.80">
    <property type="match status" value="1"/>
</dbReference>
<dbReference type="InterPro" id="IPR050725">
    <property type="entry name" value="CysQ/Inositol_MonoPase"/>
</dbReference>
<dbReference type="GO" id="GO:0046854">
    <property type="term" value="P:phosphatidylinositol phosphate biosynthetic process"/>
    <property type="evidence" value="ECO:0007669"/>
    <property type="project" value="InterPro"/>
</dbReference>
<keyword evidence="7 9" id="KW-0460">Magnesium</keyword>
<dbReference type="GO" id="GO:0050427">
    <property type="term" value="P:3'-phosphoadenosine 5'-phosphosulfate metabolic process"/>
    <property type="evidence" value="ECO:0007669"/>
    <property type="project" value="TreeGrafter"/>
</dbReference>
<evidence type="ECO:0000256" key="5">
    <source>
        <dbReference type="ARBA" id="ARBA00022723"/>
    </source>
</evidence>
<dbReference type="HAMAP" id="MF_02095">
    <property type="entry name" value="CysQ"/>
    <property type="match status" value="1"/>
</dbReference>
<feature type="binding site" evidence="10">
    <location>
        <position position="91"/>
    </location>
    <ligand>
        <name>Mg(2+)</name>
        <dbReference type="ChEBI" id="CHEBI:18420"/>
        <label>1</label>
        <note>catalytic</note>
    </ligand>
</feature>
<feature type="binding site" evidence="9">
    <location>
        <position position="90"/>
    </location>
    <ligand>
        <name>Mg(2+)</name>
        <dbReference type="ChEBI" id="CHEBI:18420"/>
        <label>1</label>
    </ligand>
</feature>
<keyword evidence="12" id="KW-1185">Reference proteome</keyword>
<evidence type="ECO:0000256" key="8">
    <source>
        <dbReference type="ARBA" id="ARBA00023136"/>
    </source>
</evidence>
<dbReference type="GO" id="GO:0000103">
    <property type="term" value="P:sulfate assimilation"/>
    <property type="evidence" value="ECO:0007669"/>
    <property type="project" value="TreeGrafter"/>
</dbReference>
<dbReference type="PRINTS" id="PR00377">
    <property type="entry name" value="IMPHPHTASES"/>
</dbReference>
<dbReference type="GO" id="GO:0005886">
    <property type="term" value="C:plasma membrane"/>
    <property type="evidence" value="ECO:0007669"/>
    <property type="project" value="UniProtKB-SubCell"/>
</dbReference>
<dbReference type="EMBL" id="SOBT01000009">
    <property type="protein sequence ID" value="TDU28584.1"/>
    <property type="molecule type" value="Genomic_DNA"/>
</dbReference>
<feature type="binding site" evidence="9">
    <location>
        <position position="88"/>
    </location>
    <ligand>
        <name>Mg(2+)</name>
        <dbReference type="ChEBI" id="CHEBI:18420"/>
        <label>1</label>
    </ligand>
</feature>
<gene>
    <name evidence="9" type="primary">cysQ</name>
    <name evidence="11" type="ORF">DFR24_2959</name>
</gene>
<feature type="binding site" evidence="9">
    <location>
        <position position="68"/>
    </location>
    <ligand>
        <name>Mg(2+)</name>
        <dbReference type="ChEBI" id="CHEBI:18420"/>
        <label>1</label>
    </ligand>
</feature>
<evidence type="ECO:0000256" key="3">
    <source>
        <dbReference type="ARBA" id="ARBA00022475"/>
    </source>
</evidence>
<keyword evidence="5 9" id="KW-0479">Metal-binding</keyword>
<comment type="subcellular location">
    <subcellularLocation>
        <location evidence="9">Cell inner membrane</location>
        <topology evidence="9">Peripheral membrane protein</topology>
        <orientation evidence="9">Cytoplasmic side</orientation>
    </subcellularLocation>
</comment>
<evidence type="ECO:0000256" key="1">
    <source>
        <dbReference type="ARBA" id="ARBA00001625"/>
    </source>
</evidence>
<comment type="caution">
    <text evidence="11">The sequence shown here is derived from an EMBL/GenBank/DDBJ whole genome shotgun (WGS) entry which is preliminary data.</text>
</comment>
<organism evidence="11 12">
    <name type="scientific">Panacagrimonas perspica</name>
    <dbReference type="NCBI Taxonomy" id="381431"/>
    <lineage>
        <taxon>Bacteria</taxon>
        <taxon>Pseudomonadati</taxon>
        <taxon>Pseudomonadota</taxon>
        <taxon>Gammaproteobacteria</taxon>
        <taxon>Nevskiales</taxon>
        <taxon>Nevskiaceae</taxon>
        <taxon>Panacagrimonas</taxon>
    </lineage>
</organism>
<dbReference type="InterPro" id="IPR000760">
    <property type="entry name" value="Inositol_monophosphatase-like"/>
</dbReference>
<protein>
    <recommendedName>
        <fullName evidence="9">3'(2'),5'-bisphosphate nucleotidase CysQ</fullName>
        <ecNumber evidence="9">3.1.3.7</ecNumber>
    </recommendedName>
    <alternativeName>
        <fullName evidence="9">3'(2'),5-bisphosphonucleoside 3'(2')-phosphohydrolase</fullName>
    </alternativeName>
    <alternativeName>
        <fullName evidence="9">3'-phosphoadenosine 5'-phosphate phosphatase</fullName>
        <shortName evidence="9">PAP phosphatase</shortName>
    </alternativeName>
</protein>
<comment type="catalytic activity">
    <reaction evidence="1 9">
        <text>adenosine 3',5'-bisphosphate + H2O = AMP + phosphate</text>
        <dbReference type="Rhea" id="RHEA:10040"/>
        <dbReference type="ChEBI" id="CHEBI:15377"/>
        <dbReference type="ChEBI" id="CHEBI:43474"/>
        <dbReference type="ChEBI" id="CHEBI:58343"/>
        <dbReference type="ChEBI" id="CHEBI:456215"/>
        <dbReference type="EC" id="3.1.3.7"/>
    </reaction>
</comment>
<dbReference type="GO" id="GO:0000287">
    <property type="term" value="F:magnesium ion binding"/>
    <property type="evidence" value="ECO:0007669"/>
    <property type="project" value="UniProtKB-UniRule"/>
</dbReference>
<keyword evidence="4 9" id="KW-0997">Cell inner membrane</keyword>
<evidence type="ECO:0000256" key="4">
    <source>
        <dbReference type="ARBA" id="ARBA00022519"/>
    </source>
</evidence>
<feature type="binding site" evidence="9">
    <location>
        <position position="88"/>
    </location>
    <ligand>
        <name>Mg(2+)</name>
        <dbReference type="ChEBI" id="CHEBI:18420"/>
        <label>2</label>
    </ligand>
</feature>
<dbReference type="NCBIfam" id="TIGR01331">
    <property type="entry name" value="bisphos_cysQ"/>
    <property type="match status" value="1"/>
</dbReference>
<evidence type="ECO:0000313" key="11">
    <source>
        <dbReference type="EMBL" id="TDU28584.1"/>
    </source>
</evidence>
<feature type="binding site" evidence="9">
    <location>
        <position position="91"/>
    </location>
    <ligand>
        <name>Mg(2+)</name>
        <dbReference type="ChEBI" id="CHEBI:18420"/>
        <label>2</label>
    </ligand>
</feature>
<accession>A0A4R7P490</accession>
<dbReference type="GO" id="GO:0008441">
    <property type="term" value="F:3'(2'),5'-bisphosphate nucleotidase activity"/>
    <property type="evidence" value="ECO:0007669"/>
    <property type="project" value="UniProtKB-UniRule"/>
</dbReference>
<dbReference type="RefSeq" id="WP_133882123.1">
    <property type="nucleotide sequence ID" value="NZ_MWIN01000002.1"/>
</dbReference>
<comment type="cofactor">
    <cofactor evidence="9 10">
        <name>Mg(2+)</name>
        <dbReference type="ChEBI" id="CHEBI:18420"/>
    </cofactor>
</comment>
<dbReference type="EC" id="3.1.3.7" evidence="9"/>
<dbReference type="PANTHER" id="PTHR43028">
    <property type="entry name" value="3'(2'),5'-BISPHOSPHATE NUCLEOTIDASE 1"/>
    <property type="match status" value="1"/>
</dbReference>
<dbReference type="AlphaFoldDB" id="A0A4R7P490"/>
<dbReference type="FunFam" id="3.40.190.80:FF:000005">
    <property type="entry name" value="3'(2'),5'-bisphosphate nucleotidase CysQ"/>
    <property type="match status" value="1"/>
</dbReference>
<evidence type="ECO:0000256" key="9">
    <source>
        <dbReference type="HAMAP-Rule" id="MF_02095"/>
    </source>
</evidence>
<reference evidence="11 12" key="1">
    <citation type="submission" date="2019-03" db="EMBL/GenBank/DDBJ databases">
        <title>Genomic Encyclopedia of Type Strains, Phase IV (KMG-IV): sequencing the most valuable type-strain genomes for metagenomic binning, comparative biology and taxonomic classification.</title>
        <authorList>
            <person name="Goeker M."/>
        </authorList>
    </citation>
    <scope>NUCLEOTIDE SEQUENCE [LARGE SCALE GENOMIC DNA]</scope>
    <source>
        <strain evidence="11 12">DSM 26377</strain>
    </source>
</reference>
<evidence type="ECO:0000256" key="10">
    <source>
        <dbReference type="PIRSR" id="PIRSR600760-2"/>
    </source>
</evidence>
<keyword evidence="8 9" id="KW-0472">Membrane</keyword>
<dbReference type="PROSITE" id="PS00630">
    <property type="entry name" value="IMP_2"/>
    <property type="match status" value="1"/>
</dbReference>
<dbReference type="Proteomes" id="UP000295341">
    <property type="component" value="Unassembled WGS sequence"/>
</dbReference>
<feature type="binding site" evidence="10">
    <location>
        <position position="90"/>
    </location>
    <ligand>
        <name>Mg(2+)</name>
        <dbReference type="ChEBI" id="CHEBI:18420"/>
        <label>2</label>
    </ligand>
</feature>
<proteinExistence type="inferred from homology"/>
<dbReference type="CDD" id="cd01638">
    <property type="entry name" value="CysQ"/>
    <property type="match status" value="1"/>
</dbReference>
<feature type="binding site" evidence="10">
    <location>
        <position position="68"/>
    </location>
    <ligand>
        <name>Mg(2+)</name>
        <dbReference type="ChEBI" id="CHEBI:18420"/>
        <label>1</label>
        <note>catalytic</note>
    </ligand>
</feature>
<dbReference type="Gene3D" id="3.30.540.10">
    <property type="entry name" value="Fructose-1,6-Bisphosphatase, subunit A, domain 1"/>
    <property type="match status" value="1"/>
</dbReference>
<dbReference type="PROSITE" id="PS00629">
    <property type="entry name" value="IMP_1"/>
    <property type="match status" value="1"/>
</dbReference>
<feature type="binding site" evidence="10">
    <location>
        <position position="88"/>
    </location>
    <ligand>
        <name>Mg(2+)</name>
        <dbReference type="ChEBI" id="CHEBI:18420"/>
        <label>1</label>
        <note>catalytic</note>
    </ligand>
</feature>
<dbReference type="PANTHER" id="PTHR43028:SF5">
    <property type="entry name" value="3'(2'),5'-BISPHOSPHATE NUCLEOTIDASE 1"/>
    <property type="match status" value="1"/>
</dbReference>
<keyword evidence="6 9" id="KW-0378">Hydrolase</keyword>
<dbReference type="Pfam" id="PF00459">
    <property type="entry name" value="Inositol_P"/>
    <property type="match status" value="1"/>
</dbReference>
<evidence type="ECO:0000256" key="7">
    <source>
        <dbReference type="ARBA" id="ARBA00022842"/>
    </source>
</evidence>
<dbReference type="InterPro" id="IPR020550">
    <property type="entry name" value="Inositol_monophosphatase_CS"/>
</dbReference>